<keyword evidence="2" id="KW-1185">Reference proteome</keyword>
<dbReference type="AlphaFoldDB" id="A0A7W3NHV2"/>
<organism evidence="1 2">
    <name type="scientific">Streptomyces murinus</name>
    <dbReference type="NCBI Taxonomy" id="33900"/>
    <lineage>
        <taxon>Bacteria</taxon>
        <taxon>Bacillati</taxon>
        <taxon>Actinomycetota</taxon>
        <taxon>Actinomycetes</taxon>
        <taxon>Kitasatosporales</taxon>
        <taxon>Streptomycetaceae</taxon>
        <taxon>Streptomyces</taxon>
    </lineage>
</organism>
<protein>
    <submittedName>
        <fullName evidence="1">Uncharacterized protein</fullName>
    </submittedName>
</protein>
<dbReference type="Proteomes" id="UP000577386">
    <property type="component" value="Unassembled WGS sequence"/>
</dbReference>
<gene>
    <name evidence="1" type="ORF">HDA42_000014</name>
</gene>
<dbReference type="RefSeq" id="WP_182774295.1">
    <property type="nucleotide sequence ID" value="NZ_BAAAHW010000016.1"/>
</dbReference>
<dbReference type="EMBL" id="JACJIJ010000001">
    <property type="protein sequence ID" value="MBA9050839.1"/>
    <property type="molecule type" value="Genomic_DNA"/>
</dbReference>
<accession>A0A7W3NHV2</accession>
<reference evidence="1 2" key="1">
    <citation type="submission" date="2020-08" db="EMBL/GenBank/DDBJ databases">
        <title>Sequencing the genomes of 1000 actinobacteria strains.</title>
        <authorList>
            <person name="Klenk H.-P."/>
        </authorList>
    </citation>
    <scope>NUCLEOTIDE SEQUENCE [LARGE SCALE GENOMIC DNA]</scope>
    <source>
        <strain evidence="1 2">DSM 41827</strain>
    </source>
</reference>
<evidence type="ECO:0000313" key="2">
    <source>
        <dbReference type="Proteomes" id="UP000577386"/>
    </source>
</evidence>
<evidence type="ECO:0000313" key="1">
    <source>
        <dbReference type="EMBL" id="MBA9050839.1"/>
    </source>
</evidence>
<name>A0A7W3NHV2_STRMR</name>
<sequence>MKYEEYEELAALLAAPTTPLMGAALRGLPPKTLDTLATVVDQAAEQGWRQVVADRVRVFADEQPGDGPQAVAAYFTTTEQRTGSGMSVGWSPFIAALTSTEDVPDLRHTETTARPVPVGEAAEAEEDFADPKLSEALHRLAAFDPPAHADVLRVHLPTSRVTRMTP</sequence>
<comment type="caution">
    <text evidence="1">The sequence shown here is derived from an EMBL/GenBank/DDBJ whole genome shotgun (WGS) entry which is preliminary data.</text>
</comment>
<proteinExistence type="predicted"/>